<evidence type="ECO:0000259" key="11">
    <source>
        <dbReference type="PROSITE" id="PS51999"/>
    </source>
</evidence>
<keyword evidence="13" id="KW-1185">Reference proteome</keyword>
<dbReference type="PROSITE" id="PS51999">
    <property type="entry name" value="ZF_GRF"/>
    <property type="match status" value="1"/>
</dbReference>
<keyword evidence="7 10" id="KW-0863">Zinc-finger</keyword>
<evidence type="ECO:0000256" key="10">
    <source>
        <dbReference type="PROSITE-ProRule" id="PRU01343"/>
    </source>
</evidence>
<evidence type="ECO:0000256" key="8">
    <source>
        <dbReference type="ARBA" id="ARBA00022833"/>
    </source>
</evidence>
<evidence type="ECO:0000256" key="1">
    <source>
        <dbReference type="ARBA" id="ARBA00006835"/>
    </source>
</evidence>
<comment type="caution">
    <text evidence="12">The sequence shown here is derived from an EMBL/GenBank/DDBJ whole genome shotgun (WGS) entry which is preliminary data.</text>
</comment>
<keyword evidence="4" id="KW-0808">Transferase</keyword>
<feature type="domain" description="GRF-type" evidence="11">
    <location>
        <begin position="20"/>
        <end position="58"/>
    </location>
</feature>
<evidence type="ECO:0000256" key="3">
    <source>
        <dbReference type="ARBA" id="ARBA00022478"/>
    </source>
</evidence>
<accession>A0A4S4EB84</accession>
<dbReference type="PANTHER" id="PTHR20856">
    <property type="entry name" value="DNA-DIRECTED RNA POLYMERASE I SUBUNIT 2"/>
    <property type="match status" value="1"/>
</dbReference>
<proteinExistence type="inferred from homology"/>
<dbReference type="EMBL" id="SDRB02006321">
    <property type="protein sequence ID" value="THG12836.1"/>
    <property type="molecule type" value="Genomic_DNA"/>
</dbReference>
<dbReference type="GO" id="GO:0008270">
    <property type="term" value="F:zinc ion binding"/>
    <property type="evidence" value="ECO:0007669"/>
    <property type="project" value="UniProtKB-KW"/>
</dbReference>
<dbReference type="InterPro" id="IPR010666">
    <property type="entry name" value="Znf_GRF"/>
</dbReference>
<dbReference type="InterPro" id="IPR007644">
    <property type="entry name" value="RNA_pol_bsu_protrusion"/>
</dbReference>
<evidence type="ECO:0000313" key="12">
    <source>
        <dbReference type="EMBL" id="THG12836.1"/>
    </source>
</evidence>
<dbReference type="AlphaFoldDB" id="A0A4S4EB84"/>
<name>A0A4S4EB84_CAMSN</name>
<dbReference type="GO" id="GO:0032549">
    <property type="term" value="F:ribonucleoside binding"/>
    <property type="evidence" value="ECO:0007669"/>
    <property type="project" value="InterPro"/>
</dbReference>
<dbReference type="GO" id="GO:0003677">
    <property type="term" value="F:DNA binding"/>
    <property type="evidence" value="ECO:0007669"/>
    <property type="project" value="InterPro"/>
</dbReference>
<comment type="similarity">
    <text evidence="1">Belongs to the RNA polymerase beta chain family.</text>
</comment>
<dbReference type="Proteomes" id="UP000306102">
    <property type="component" value="Unassembled WGS sequence"/>
</dbReference>
<evidence type="ECO:0000256" key="4">
    <source>
        <dbReference type="ARBA" id="ARBA00022679"/>
    </source>
</evidence>
<evidence type="ECO:0000256" key="2">
    <source>
        <dbReference type="ARBA" id="ARBA00012418"/>
    </source>
</evidence>
<dbReference type="EC" id="2.7.7.6" evidence="2"/>
<evidence type="ECO:0000256" key="7">
    <source>
        <dbReference type="ARBA" id="ARBA00022771"/>
    </source>
</evidence>
<dbReference type="SUPFAM" id="SSF64484">
    <property type="entry name" value="beta and beta-prime subunits of DNA dependent RNA-polymerase"/>
    <property type="match status" value="1"/>
</dbReference>
<keyword evidence="9" id="KW-0804">Transcription</keyword>
<organism evidence="12 13">
    <name type="scientific">Camellia sinensis var. sinensis</name>
    <name type="common">China tea</name>
    <dbReference type="NCBI Taxonomy" id="542762"/>
    <lineage>
        <taxon>Eukaryota</taxon>
        <taxon>Viridiplantae</taxon>
        <taxon>Streptophyta</taxon>
        <taxon>Embryophyta</taxon>
        <taxon>Tracheophyta</taxon>
        <taxon>Spermatophyta</taxon>
        <taxon>Magnoliopsida</taxon>
        <taxon>eudicotyledons</taxon>
        <taxon>Gunneridae</taxon>
        <taxon>Pentapetalae</taxon>
        <taxon>asterids</taxon>
        <taxon>Ericales</taxon>
        <taxon>Theaceae</taxon>
        <taxon>Camellia</taxon>
    </lineage>
</organism>
<evidence type="ECO:0000256" key="5">
    <source>
        <dbReference type="ARBA" id="ARBA00022695"/>
    </source>
</evidence>
<gene>
    <name evidence="12" type="ORF">TEA_027456</name>
</gene>
<dbReference type="InterPro" id="IPR015712">
    <property type="entry name" value="DNA-dir_RNA_pol_su2"/>
</dbReference>
<dbReference type="Gene3D" id="3.90.1100.10">
    <property type="match status" value="1"/>
</dbReference>
<evidence type="ECO:0000313" key="13">
    <source>
        <dbReference type="Proteomes" id="UP000306102"/>
    </source>
</evidence>
<reference evidence="12 13" key="1">
    <citation type="journal article" date="2018" name="Proc. Natl. Acad. Sci. U.S.A.">
        <title>Draft genome sequence of Camellia sinensis var. sinensis provides insights into the evolution of the tea genome and tea quality.</title>
        <authorList>
            <person name="Wei C."/>
            <person name="Yang H."/>
            <person name="Wang S."/>
            <person name="Zhao J."/>
            <person name="Liu C."/>
            <person name="Gao L."/>
            <person name="Xia E."/>
            <person name="Lu Y."/>
            <person name="Tai Y."/>
            <person name="She G."/>
            <person name="Sun J."/>
            <person name="Cao H."/>
            <person name="Tong W."/>
            <person name="Gao Q."/>
            <person name="Li Y."/>
            <person name="Deng W."/>
            <person name="Jiang X."/>
            <person name="Wang W."/>
            <person name="Chen Q."/>
            <person name="Zhang S."/>
            <person name="Li H."/>
            <person name="Wu J."/>
            <person name="Wang P."/>
            <person name="Li P."/>
            <person name="Shi C."/>
            <person name="Zheng F."/>
            <person name="Jian J."/>
            <person name="Huang B."/>
            <person name="Shan D."/>
            <person name="Shi M."/>
            <person name="Fang C."/>
            <person name="Yue Y."/>
            <person name="Li F."/>
            <person name="Li D."/>
            <person name="Wei S."/>
            <person name="Han B."/>
            <person name="Jiang C."/>
            <person name="Yin Y."/>
            <person name="Xia T."/>
            <person name="Zhang Z."/>
            <person name="Bennetzen J.L."/>
            <person name="Zhao S."/>
            <person name="Wan X."/>
        </authorList>
    </citation>
    <scope>NUCLEOTIDE SEQUENCE [LARGE SCALE GENOMIC DNA]</scope>
    <source>
        <strain evidence="13">cv. Shuchazao</strain>
        <tissue evidence="12">Leaf</tissue>
    </source>
</reference>
<evidence type="ECO:0000256" key="6">
    <source>
        <dbReference type="ARBA" id="ARBA00022723"/>
    </source>
</evidence>
<sequence length="282" mass="31807">MASSFASESGQSRTNAPRLCYCGERSPVKTSMTSGNMGRRFYGCAKYGCNFVVFTDIESKLGQSDDMDDRGASSKDDMKLNVEDDIMDLDDFFENLVGTSSKGEKSANGDAHMGLDDDDFMDPTAIQDLGEIFLKNFCKKASVSFFEQYGLISHQINSYNDFIKNGVQNVFDSIGEITVEPGYDPSKKGENEWKHASVKFGKVTLERPQFWTGEKFSADSGKEFMDLLPRHARLQNMTYSSRMKVQIHVQVNNVTGFYYYFQFLLATILFRSLQCLVIEIVV</sequence>
<dbReference type="GO" id="GO:0003899">
    <property type="term" value="F:DNA-directed RNA polymerase activity"/>
    <property type="evidence" value="ECO:0007669"/>
    <property type="project" value="UniProtKB-EC"/>
</dbReference>
<dbReference type="GO" id="GO:0000428">
    <property type="term" value="C:DNA-directed RNA polymerase complex"/>
    <property type="evidence" value="ECO:0007669"/>
    <property type="project" value="UniProtKB-KW"/>
</dbReference>
<keyword evidence="6" id="KW-0479">Metal-binding</keyword>
<dbReference type="STRING" id="542762.A0A4S4EB84"/>
<dbReference type="GO" id="GO:0006351">
    <property type="term" value="P:DNA-templated transcription"/>
    <property type="evidence" value="ECO:0007669"/>
    <property type="project" value="InterPro"/>
</dbReference>
<protein>
    <recommendedName>
        <fullName evidence="2">DNA-directed RNA polymerase</fullName>
        <ecNumber evidence="2">2.7.7.6</ecNumber>
    </recommendedName>
</protein>
<keyword evidence="8" id="KW-0862">Zinc</keyword>
<keyword evidence="5" id="KW-0548">Nucleotidyltransferase</keyword>
<keyword evidence="3" id="KW-0240">DNA-directed RNA polymerase</keyword>
<evidence type="ECO:0000256" key="9">
    <source>
        <dbReference type="ARBA" id="ARBA00023163"/>
    </source>
</evidence>
<dbReference type="Pfam" id="PF04563">
    <property type="entry name" value="RNA_pol_Rpb2_1"/>
    <property type="match status" value="1"/>
</dbReference>